<dbReference type="CDD" id="cd00081">
    <property type="entry name" value="Hint"/>
    <property type="match status" value="1"/>
</dbReference>
<proteinExistence type="predicted"/>
<evidence type="ECO:0000313" key="7">
    <source>
        <dbReference type="Proteomes" id="UP000247634"/>
    </source>
</evidence>
<dbReference type="InterPro" id="IPR050708">
    <property type="entry name" value="T6SS_VgrG/RHS"/>
</dbReference>
<dbReference type="Gene3D" id="2.60.120.200">
    <property type="match status" value="3"/>
</dbReference>
<feature type="compositionally biased region" description="Polar residues" evidence="4">
    <location>
        <begin position="1876"/>
        <end position="1889"/>
    </location>
</feature>
<dbReference type="PANTHER" id="PTHR32305">
    <property type="match status" value="1"/>
</dbReference>
<evidence type="ECO:0000256" key="3">
    <source>
        <dbReference type="ARBA" id="ARBA00023157"/>
    </source>
</evidence>
<dbReference type="PROSITE" id="PS50025">
    <property type="entry name" value="LAM_G_DOMAIN"/>
    <property type="match status" value="1"/>
</dbReference>
<keyword evidence="3" id="KW-1015">Disulfide bond</keyword>
<dbReference type="InterPro" id="IPR006558">
    <property type="entry name" value="LamG-like"/>
</dbReference>
<reference evidence="6 7" key="1">
    <citation type="submission" date="2018-06" db="EMBL/GenBank/DDBJ databases">
        <title>The complete genome sequence of a nosiheptide producer Streptomyces actuosus ATCC 25421: deducing the ability of producing a new class III lantibiotics.</title>
        <authorList>
            <person name="Liu W."/>
            <person name="Sun F."/>
            <person name="Hu Y."/>
        </authorList>
    </citation>
    <scope>NUCLEOTIDE SEQUENCE [LARGE SCALE GENOMIC DNA]</scope>
    <source>
        <strain evidence="6 7">ATCC 25421</strain>
    </source>
</reference>
<dbReference type="InterPro" id="IPR056823">
    <property type="entry name" value="TEN-like_YD-shell"/>
</dbReference>
<dbReference type="SUPFAM" id="SSF58113">
    <property type="entry name" value="Apolipoprotein A-I"/>
    <property type="match status" value="1"/>
</dbReference>
<accession>A0A2U9P2C1</accession>
<dbReference type="Proteomes" id="UP000247634">
    <property type="component" value="Chromosome"/>
</dbReference>
<protein>
    <submittedName>
        <fullName evidence="6">Teneurin-1</fullName>
    </submittedName>
</protein>
<feature type="region of interest" description="Disordered" evidence="4">
    <location>
        <begin position="658"/>
        <end position="686"/>
    </location>
</feature>
<dbReference type="Pfam" id="PF13385">
    <property type="entry name" value="Laminin_G_3"/>
    <property type="match status" value="3"/>
</dbReference>
<feature type="compositionally biased region" description="Acidic residues" evidence="4">
    <location>
        <begin position="1892"/>
        <end position="1903"/>
    </location>
</feature>
<dbReference type="InterPro" id="IPR030934">
    <property type="entry name" value="Intein_C"/>
</dbReference>
<dbReference type="InterPro" id="IPR022385">
    <property type="entry name" value="Rhs_assc_core"/>
</dbReference>
<dbReference type="EMBL" id="CP029788">
    <property type="protein sequence ID" value="AWT43736.1"/>
    <property type="molecule type" value="Genomic_DNA"/>
</dbReference>
<feature type="region of interest" description="Disordered" evidence="4">
    <location>
        <begin position="1876"/>
        <end position="1913"/>
    </location>
</feature>
<evidence type="ECO:0000256" key="2">
    <source>
        <dbReference type="ARBA" id="ARBA00022737"/>
    </source>
</evidence>
<dbReference type="NCBIfam" id="TIGR01643">
    <property type="entry name" value="YD_repeat_2x"/>
    <property type="match status" value="9"/>
</dbReference>
<evidence type="ECO:0000256" key="1">
    <source>
        <dbReference type="ARBA" id="ARBA00022729"/>
    </source>
</evidence>
<dbReference type="NCBIfam" id="TIGR03696">
    <property type="entry name" value="Rhs_assc_core"/>
    <property type="match status" value="1"/>
</dbReference>
<keyword evidence="1" id="KW-0732">Signal</keyword>
<dbReference type="PROSITE" id="PS50818">
    <property type="entry name" value="INTEIN_C_TER"/>
    <property type="match status" value="1"/>
</dbReference>
<name>A0A2U9P2C1_STRAS</name>
<dbReference type="KEGG" id="sact:DMT42_16365"/>
<dbReference type="Gene3D" id="2.180.10.10">
    <property type="entry name" value="RHS repeat-associated core"/>
    <property type="match status" value="3"/>
</dbReference>
<dbReference type="SUPFAM" id="SSF49899">
    <property type="entry name" value="Concanavalin A-like lectins/glucanases"/>
    <property type="match status" value="3"/>
</dbReference>
<dbReference type="CDD" id="cd00110">
    <property type="entry name" value="LamG"/>
    <property type="match status" value="1"/>
</dbReference>
<evidence type="ECO:0000259" key="5">
    <source>
        <dbReference type="PROSITE" id="PS50025"/>
    </source>
</evidence>
<dbReference type="PANTHER" id="PTHR32305:SF15">
    <property type="entry name" value="PROTEIN RHSA-RELATED"/>
    <property type="match status" value="1"/>
</dbReference>
<feature type="compositionally biased region" description="Basic and acidic residues" evidence="4">
    <location>
        <begin position="107"/>
        <end position="122"/>
    </location>
</feature>
<evidence type="ECO:0000256" key="4">
    <source>
        <dbReference type="SAM" id="MobiDB-lite"/>
    </source>
</evidence>
<dbReference type="SMART" id="SM00560">
    <property type="entry name" value="LamGL"/>
    <property type="match status" value="1"/>
</dbReference>
<dbReference type="InterPro" id="IPR013320">
    <property type="entry name" value="ConA-like_dom_sf"/>
</dbReference>
<dbReference type="Pfam" id="PF05593">
    <property type="entry name" value="RHS_repeat"/>
    <property type="match status" value="6"/>
</dbReference>
<dbReference type="InterPro" id="IPR036844">
    <property type="entry name" value="Hint_dom_sf"/>
</dbReference>
<dbReference type="InterPro" id="IPR001791">
    <property type="entry name" value="Laminin_G"/>
</dbReference>
<organism evidence="6 7">
    <name type="scientific">Streptomyces actuosus</name>
    <dbReference type="NCBI Taxonomy" id="1885"/>
    <lineage>
        <taxon>Bacteria</taxon>
        <taxon>Bacillati</taxon>
        <taxon>Actinomycetota</taxon>
        <taxon>Actinomycetes</taxon>
        <taxon>Kitasatosporales</taxon>
        <taxon>Streptomycetaceae</taxon>
        <taxon>Streptomyces</taxon>
    </lineage>
</organism>
<sequence>MRVRWVRSPRLYPPGGSGRRRARATALSVLVSLSFMLTTETAEASGAILTAPKMPEMSLSGLWKWVSEPDEPDTPDQEGGTARGKSHHASADATDADRGVGRAPGKGKGELDAYQRPVDKPEQATTGPARGTGKSFDPATSKRDAKKSTATSDYYVNEDGSTTIRHYSGRTNFKAADGTWQPIDTTLVKDEEGRFEQKANSLDVDFAPNAADDELASVGLGSGRALAYELNGAAKVPATKGTDGTIAYNGVLPDTDVQLVPIADGFKENVVLRSPDAANSWVFKLDAQGLTPRLADNGDVEFLGADGKVAATVPHAYMEDAKTDRRSGEGARSGAVSYELTTVDGEPALRMTADRAWLDDPERVYPVTVDPTTVLASEATYVQTDYASNRSAETQIKVGSYDSGTTKANSFLQFSGLGTTLAGQKVSAATLNVWALWSSTCTPEDFSVYPVTQSWSPSTTTTYPGPSYGAAIGTTTPSPGASCTNSSGSASVGVKMPVTLSTSWFTQVATGGANYGLAMAAPTGDGLHWKKFHSDDSATAAWRPSLDLTYAPNTAPQVNAQYPPENFQANTLQPELLVYASDADKWPNASLTYSYEVYDADSTSTTPVVTSGNLTKSSWKIPAGKLKWSKNYVWYVGVTDGYEEVTYSSRFTTAVPQPPVTSGLAQNTDGHEFDPSEANYTTDDSDADVEVVGPSLEIERSYNSIDPRIDSAFGAGWSTVVDMKAAEVKDPSGAVTSVIVTYPGGEQVAFGRNSDGTFQPPMGRYARLQSVTGGYTLTDKDFTEYAFKQATAKAGTYAISSIKDYAGRTETFTYNTSKQLTKITNDTSKRSLTLAWQTPTGATTAHVSTVATDPSTAGDSSTAQTWQYSYTGDQLTKVCPPADWTHCTSYTYVTGNHYRTTVLDADPYAYWRLGEAAGATVAKDAVDLNQGRYNGLYHNVTLGSSSVLAGSTQTTATFNGTTSYVEMPSAPGATPSYMSVSLWFKTTTAGGVLFYYGDKPLSDADPVNNTTKNTPAVYVGTDGKLRGCLANSPSCSPNIVSGATVTDGQWHNAVLTGQATSQTLYLDGVAQGSLSGQINDWNQPYISLGAGVNTQGWPAMNPNDQLGHFTGQMAEVAIYSEPLDPSVITAQYQAAKRSAGLLSKITTPNGKTQASITYGPTDDLVTQATDGDGGTWKLNPPTVTGSSQVYRSAVMGSAPSGYWRLADTGGAAQAANEIHTGFGTYNTVTQGVAGPFGTGDVTAVSFNGTSSYAEIPFTPWHSSANRAVELWFKTAKPGVILSDQSTAPTGTTPSGTWNPLLYVGADNKLHGHWWTTAGTAGTAFGTTGTVTDNQWHHAVLSSAGTTQTMYLDGAKVADFTGAPADQSNTRTFIGAGYGKNWYQSPGDVSYFTGSVAEVAAYDHAVGEDEVERHWSAYKASSGVAPVKTVKLTDPTNKTLTYVYDAEMGDRLLAAIDTEGKRTTYGYDTGGFLHTVTDANGNRSITGHDVRGNTVSQTDCQDTAANKCATEYYTYYPDATTAFPAMDPRNDLLLTERDARSASATDNTYLTSYTYDTGGNLLSVTTPPVPGSPNGRTATTTYTTSTTPAAEGGTAVAPAGLVDTVITPGGKKTKNVYYANGDLASVTDANGAKVTYTYDNLGRKISQKEISDSQPNGLTTTWTYDKNDQVTTETAPAVTNRVTGAVHQAKTTTVYDYDGNVTSQTVADLTGGDASRTTSMTYDAYNRMATRTDPGGDTTSFEYDVYGNKVKETDPAGNVNTYTFDGEGRPLTTNLLNYTGDPNNPSAPTTLVQESRAYDPAGRLASITDAMGWVTAYTYTDDGLTATVTRKDPANGKQFVEESNTYDMAGNLIKQVTNDGRTTTTFTVDADDRVTSSVLDPTGVNRTTKVSYDPDDNVVSETESDPTTGDVDTTDTLYDNLGNVKGTVEHDGTTAPVARYKLDETTGYSVGDSSGGNRTATHGTGMHWNTDRGGSAVFDGDANSYAQTDGPVVNTAGSYTVSLWAKVTDTSVSQTLVSQDGDQVYGFVVYYSTGTGWTFGLRATDDTNATLVRAQSGTAAVTANAWTHLTAVYDAAAAKMRLYVNGTLAQETPFTSPWSANGSLQLGRHKWGPTTYGSNHKGGLDDVQVYGEALTGSQVSSVYNGTLPAAGSSVHTSTYKLDQRGLPLSMTDVNGNTTDYGYDEAAQQTTVTEPVVNAETNGGTATAIRPVTMTGYNTFGEVTETSDPNGNVMVTAYDAEGQETSTKLPNYTPPGSSTPITATSWNEYNDLGQVSAEVDPLGNRTTYTYTQLGDVASVTEPGGDKSTYVYDTNGDLLSTTRPNGAREESTWDYLGNELTSTDIVRQPTERAYTAINEYNAPGGDLSREISPTGVATSYKYNALGDVTEVTDPAGNVSSYTYNMDGQVLVAKDPDGTSTKNTYDGFGNLVSTQDLDALGNVLRTARSTYDRAGNPLSVTDYRGHTTTLTVDPTGLVTKAVEPVSATESITTTFGYDAAGNRTRFTDGRGNPFITTYNTWGLPESLIEPSTPSHPDLADRTFTTVYDANGRVKEQRSPGGVVVTNEYDAKSRLTKTTGTGAEAATVDHTYAYDSDDRITAVAGAGTDLNTFSYDDRGLLLSTSGPSGSSSFAYNGDGAMTSRTDASGTTTFGYDTAGRLKTVNDGATGSALTYTYDVNNNVKQVDYGTGKSKRDFSYDSLERITNDKLTSPTGKVLASIAYGWDENDNMTSKTTTGVSGASSNTYTYDWANRLTSWNNGTTTEAYGYDASGNRTRVGGDTYTYDARNRLTSDGHNSYTYTARGTLKTITDEGGTQTLLKADAFNRVINEGDRTYAYDGLDRVLSAKDGTGADVFTFKYSGVGNDVASDGIASYSRDVTGSLIGVKTAVASRLVMTDIHDDVVAQFTDTAEALTGSTTYTPFGKTSSTTGMLGNLGYQSGWTDPQTAKVNMAARWYSPQTGQFNSRDTVSNDPLPVSANANQYAYGNDNPMTATDPTGHWPSFIDKAIKKVKKKVKKVAKSAWKKTKSAVKKVAKKVRSAAKKIKKAVKKVVRKARRAVRKAVHYVHDSVKKIKRYVKRTYKRVKRYAHKVVQHVKRTVHKVAKAVKSGVSKAIKAGKKAVKKIGRGLKKAAKATAHFVKQHAATIASVATGVVVFAGCTALTAGAGAIGCAALAGAAANGVGYMMSDGPKSVGGFLGAVAIGGVTGALGGAAGGAASGAVGRLLAGVGGKVVQGAAMGAAGGAAEGAVSYGVTCSMSEEGCSASGAAKATAIGAVTGGIFGAAASKLGRKGGCTPHSFTGSTGVLMANAVTKPISEIKPGDWVLTAEPGKKEKEKHKVKAVIVTKTDRDYVDVVVATKSGPKTIQTTKHHQFYEVSRNTWTQAGDLKPGYKLQNGDGGTTAILNVKGYTAQRVTYDLTIDGLHTYQVAAGDVEVLVHNTDGEACPIAALSPSGRSSYQTLQAAMGRAVSRTADQVRARLSPGQLAAGQRKPFLQRMFVGTDIEKAIAEDAAVRADPNISHLGASKPGQEVPDFHIKDGDSEVGIDITGGSPTSIRDHLARPYISSRRQILDYSTVSDSFIRNVFKKGDD</sequence>
<feature type="domain" description="Laminin G" evidence="5">
    <location>
        <begin position="954"/>
        <end position="1139"/>
    </location>
</feature>
<dbReference type="SMART" id="SM00306">
    <property type="entry name" value="HintN"/>
    <property type="match status" value="1"/>
</dbReference>
<dbReference type="Pfam" id="PF07591">
    <property type="entry name" value="PT-HINT"/>
    <property type="match status" value="1"/>
</dbReference>
<dbReference type="Gene3D" id="2.170.16.10">
    <property type="entry name" value="Hedgehog/Intein (Hint) domain"/>
    <property type="match status" value="1"/>
</dbReference>
<dbReference type="Pfam" id="PF25023">
    <property type="entry name" value="TEN_YD-shell"/>
    <property type="match status" value="2"/>
</dbReference>
<dbReference type="InterPro" id="IPR003587">
    <property type="entry name" value="Hint_dom_N"/>
</dbReference>
<keyword evidence="7" id="KW-1185">Reference proteome</keyword>
<dbReference type="InterPro" id="IPR006530">
    <property type="entry name" value="YD"/>
</dbReference>
<feature type="region of interest" description="Disordered" evidence="4">
    <location>
        <begin position="1"/>
        <end position="21"/>
    </location>
</feature>
<keyword evidence="2" id="KW-0677">Repeat</keyword>
<dbReference type="OrthoDB" id="4981820at2"/>
<evidence type="ECO:0000313" key="6">
    <source>
        <dbReference type="EMBL" id="AWT43736.1"/>
    </source>
</evidence>
<dbReference type="SUPFAM" id="SSF51294">
    <property type="entry name" value="Hedgehog/intein (Hint) domain"/>
    <property type="match status" value="1"/>
</dbReference>
<feature type="compositionally biased region" description="Low complexity" evidence="4">
    <location>
        <begin position="1904"/>
        <end position="1913"/>
    </location>
</feature>
<dbReference type="InterPro" id="IPR031325">
    <property type="entry name" value="RHS_repeat"/>
</dbReference>
<feature type="region of interest" description="Disordered" evidence="4">
    <location>
        <begin position="66"/>
        <end position="150"/>
    </location>
</feature>
<gene>
    <name evidence="6" type="ORF">DMT42_16365</name>
</gene>